<dbReference type="PROSITE" id="PS51257">
    <property type="entry name" value="PROKAR_LIPOPROTEIN"/>
    <property type="match status" value="1"/>
</dbReference>
<dbReference type="InterPro" id="IPR032183">
    <property type="entry name" value="PKD-like"/>
</dbReference>
<protein>
    <submittedName>
        <fullName evidence="1">PKD-like family lipoprotein</fullName>
    </submittedName>
</protein>
<comment type="caution">
    <text evidence="1">The sequence shown here is derived from an EMBL/GenBank/DDBJ whole genome shotgun (WGS) entry which is preliminary data.</text>
</comment>
<dbReference type="Pfam" id="PF16407">
    <property type="entry name" value="PKD_2"/>
    <property type="match status" value="1"/>
</dbReference>
<evidence type="ECO:0000313" key="1">
    <source>
        <dbReference type="EMBL" id="MCZ4243181.1"/>
    </source>
</evidence>
<keyword evidence="2" id="KW-1185">Reference proteome</keyword>
<dbReference type="RefSeq" id="WP_269426251.1">
    <property type="nucleotide sequence ID" value="NZ_JAPWGM010000001.1"/>
</dbReference>
<proteinExistence type="predicted"/>
<gene>
    <name evidence="1" type="ORF">O0955_04120</name>
</gene>
<accession>A0ABT4L5J1</accession>
<sequence length="503" mass="56408">MKKIYLITVLIALVFAACKKDLGNYDYKELNAASDFGTAFDNISALYGKRLIIKPVVSFTKDKGNDTTKYKYNWSYIGFTSSGSSQEIYSLANTKDLDITMSLVAGNYTFFYTITDKESGVNYRKIFTVKVTNEINEGWMLMCDVKGVARLDMLYKDNNGTFRLANDLLGQTGSGLVLSGKPVMIYMYSTGVLAGPDKLNYGMYIGTNQTTEKIEPNTFKWTPTMGLKYEMYGAIPAGFYADQIKTRYGNTAYMLGKSAAYVYDRPVNTYYSAPINYIDAEKKEFAIAPFIATSETTTTPGIFYDTDNRRFVKHVGSASSCTVIPDPSGALKLFSFSTGKDLLYMDWVKYNGGEVFSILKDPATGKRYLARFNNSNNIQSYYSEILGTDFDKAEHYAISPDLGYLFYTVGGKVYEYDMFLKTSKLMLDKGNQKISLLKFNVFKAEIKYPDGNKLIVCSYDTTLPEGENGKMEIFTVPTINADLVPLSTFSGFGKVQSLAYRER</sequence>
<organism evidence="1 2">
    <name type="scientific">Pedobacter punctiformis</name>
    <dbReference type="NCBI Taxonomy" id="3004097"/>
    <lineage>
        <taxon>Bacteria</taxon>
        <taxon>Pseudomonadati</taxon>
        <taxon>Bacteroidota</taxon>
        <taxon>Sphingobacteriia</taxon>
        <taxon>Sphingobacteriales</taxon>
        <taxon>Sphingobacteriaceae</taxon>
        <taxon>Pedobacter</taxon>
    </lineage>
</organism>
<reference evidence="1" key="1">
    <citation type="submission" date="2022-12" db="EMBL/GenBank/DDBJ databases">
        <title>Genome sequence of HCMS5-2.</title>
        <authorList>
            <person name="Woo H."/>
        </authorList>
    </citation>
    <scope>NUCLEOTIDE SEQUENCE</scope>
    <source>
        <strain evidence="1">HCMS5-2</strain>
    </source>
</reference>
<dbReference type="Proteomes" id="UP001144347">
    <property type="component" value="Unassembled WGS sequence"/>
</dbReference>
<name>A0ABT4L5J1_9SPHI</name>
<dbReference type="EMBL" id="JAPWGM010000001">
    <property type="protein sequence ID" value="MCZ4243181.1"/>
    <property type="molecule type" value="Genomic_DNA"/>
</dbReference>
<evidence type="ECO:0000313" key="2">
    <source>
        <dbReference type="Proteomes" id="UP001144347"/>
    </source>
</evidence>